<accession>A0A498K561</accession>
<keyword evidence="2" id="KW-1185">Reference proteome</keyword>
<reference evidence="1 2" key="1">
    <citation type="submission" date="2018-10" db="EMBL/GenBank/DDBJ databases">
        <title>A high-quality apple genome assembly.</title>
        <authorList>
            <person name="Hu J."/>
        </authorList>
    </citation>
    <scope>NUCLEOTIDE SEQUENCE [LARGE SCALE GENOMIC DNA]</scope>
    <source>
        <strain evidence="2">cv. HFTH1</strain>
        <tissue evidence="1">Young leaf</tissue>
    </source>
</reference>
<dbReference type="EMBL" id="RDQH01000330">
    <property type="protein sequence ID" value="RXI00793.1"/>
    <property type="molecule type" value="Genomic_DNA"/>
</dbReference>
<sequence length="139" mass="15705">MTVRLTNAQEREVCVESVMPSPSQTTEDSWRSSRSIENDTIWVSKSDEILLDLWKPVARYEFSYRVTTSGHCKFQFAPEFGGALLARWEKRKMDIPLLVLLHLCLSWNKGNKTQNLRGSSTVSVTGVRPRGSGGAFIII</sequence>
<organism evidence="1 2">
    <name type="scientific">Malus domestica</name>
    <name type="common">Apple</name>
    <name type="synonym">Pyrus malus</name>
    <dbReference type="NCBI Taxonomy" id="3750"/>
    <lineage>
        <taxon>Eukaryota</taxon>
        <taxon>Viridiplantae</taxon>
        <taxon>Streptophyta</taxon>
        <taxon>Embryophyta</taxon>
        <taxon>Tracheophyta</taxon>
        <taxon>Spermatophyta</taxon>
        <taxon>Magnoliopsida</taxon>
        <taxon>eudicotyledons</taxon>
        <taxon>Gunneridae</taxon>
        <taxon>Pentapetalae</taxon>
        <taxon>rosids</taxon>
        <taxon>fabids</taxon>
        <taxon>Rosales</taxon>
        <taxon>Rosaceae</taxon>
        <taxon>Amygdaloideae</taxon>
        <taxon>Maleae</taxon>
        <taxon>Malus</taxon>
    </lineage>
</organism>
<dbReference type="Proteomes" id="UP000290289">
    <property type="component" value="Chromosome 4"/>
</dbReference>
<protein>
    <submittedName>
        <fullName evidence="1">Uncharacterized protein</fullName>
    </submittedName>
</protein>
<comment type="caution">
    <text evidence="1">The sequence shown here is derived from an EMBL/GenBank/DDBJ whole genome shotgun (WGS) entry which is preliminary data.</text>
</comment>
<gene>
    <name evidence="1" type="ORF">DVH24_001027</name>
</gene>
<evidence type="ECO:0000313" key="2">
    <source>
        <dbReference type="Proteomes" id="UP000290289"/>
    </source>
</evidence>
<name>A0A498K561_MALDO</name>
<proteinExistence type="predicted"/>
<dbReference type="AlphaFoldDB" id="A0A498K561"/>
<evidence type="ECO:0000313" key="1">
    <source>
        <dbReference type="EMBL" id="RXI00793.1"/>
    </source>
</evidence>